<name>A0A1I6XK40_9HYPH</name>
<evidence type="ECO:0000313" key="3">
    <source>
        <dbReference type="Proteomes" id="UP000183371"/>
    </source>
</evidence>
<dbReference type="Proteomes" id="UP000183371">
    <property type="component" value="Unassembled WGS sequence"/>
</dbReference>
<sequence>MSLVKFFSAFSAVCLLILVSQSNAVLADQKSEIACVQTFLDFWKLKPGPIDGALGAKTVRASRAFQEKRGGGLPTLSSESTHEWCQHALVSRQFARLLAGDKQPVKSFSYAKPRLSDIFIGGHGSRYEQAERNIKNPRALELVPLADGSAAARVAVNYEDKGHPDDWLELKQPGMTQRYELTEKRKLFQRPGKTYWHRISIFIPAGTHIKDHVTLFGMHPWGKTIGLDPVFYLMIAHDWLRFQHTLDESFKCVVGPSWRGGDVSYCDADITIERLKPVYKITGKWITLVSRVYWGSKQGTYHLWMNNELVLGVKGPTHPPRTISIGNKFGVLRGYYETLGTPSPDLSIYFSKIGRAKDCKSLELLNCAQFEADIKTFGKFTVHSTKKLITREMSKYLKKGGRVRYRMY</sequence>
<keyword evidence="2" id="KW-0456">Lyase</keyword>
<accession>A0A1I6XK40</accession>
<protein>
    <submittedName>
        <fullName evidence="2">Polysaccharide lyase</fullName>
    </submittedName>
</protein>
<gene>
    <name evidence="2" type="ORF">SAMN05444141_101242</name>
</gene>
<dbReference type="EMBL" id="FPBD01000001">
    <property type="protein sequence ID" value="SFT38401.1"/>
    <property type="molecule type" value="Genomic_DNA"/>
</dbReference>
<dbReference type="InterPro" id="IPR036366">
    <property type="entry name" value="PGBDSf"/>
</dbReference>
<evidence type="ECO:0000256" key="1">
    <source>
        <dbReference type="SAM" id="SignalP"/>
    </source>
</evidence>
<reference evidence="3" key="1">
    <citation type="submission" date="2016-10" db="EMBL/GenBank/DDBJ databases">
        <authorList>
            <person name="Varghese N."/>
            <person name="Submissions S."/>
        </authorList>
    </citation>
    <scope>NUCLEOTIDE SEQUENCE [LARGE SCALE GENOMIC DNA]</scope>
    <source>
        <strain evidence="3">DSM 17465</strain>
    </source>
</reference>
<organism evidence="2 3">
    <name type="scientific">Pseudovibrio denitrificans</name>
    <dbReference type="NCBI Taxonomy" id="258256"/>
    <lineage>
        <taxon>Bacteria</taxon>
        <taxon>Pseudomonadati</taxon>
        <taxon>Pseudomonadota</taxon>
        <taxon>Alphaproteobacteria</taxon>
        <taxon>Hyphomicrobiales</taxon>
        <taxon>Stappiaceae</taxon>
        <taxon>Pseudovibrio</taxon>
    </lineage>
</organism>
<dbReference type="GO" id="GO:0016829">
    <property type="term" value="F:lyase activity"/>
    <property type="evidence" value="ECO:0007669"/>
    <property type="project" value="UniProtKB-KW"/>
</dbReference>
<dbReference type="InterPro" id="IPR025975">
    <property type="entry name" value="Polysacc_lyase"/>
</dbReference>
<feature type="chain" id="PRO_5010318799" evidence="1">
    <location>
        <begin position="28"/>
        <end position="408"/>
    </location>
</feature>
<dbReference type="Pfam" id="PF14099">
    <property type="entry name" value="Polysacc_lyase"/>
    <property type="match status" value="1"/>
</dbReference>
<keyword evidence="3" id="KW-1185">Reference proteome</keyword>
<dbReference type="RefSeq" id="WP_054785100.1">
    <property type="nucleotide sequence ID" value="NZ_FPBD01000001.1"/>
</dbReference>
<dbReference type="Gene3D" id="2.60.120.200">
    <property type="match status" value="1"/>
</dbReference>
<dbReference type="Gene3D" id="1.10.101.10">
    <property type="entry name" value="PGBD-like superfamily/PGBD"/>
    <property type="match status" value="1"/>
</dbReference>
<proteinExistence type="predicted"/>
<dbReference type="AlphaFoldDB" id="A0A1I6XK40"/>
<evidence type="ECO:0000313" key="2">
    <source>
        <dbReference type="EMBL" id="SFT38401.1"/>
    </source>
</evidence>
<feature type="signal peptide" evidence="1">
    <location>
        <begin position="1"/>
        <end position="27"/>
    </location>
</feature>
<keyword evidence="1" id="KW-0732">Signal</keyword>